<dbReference type="Proteomes" id="UP000000657">
    <property type="component" value="Chromosome"/>
</dbReference>
<name>Q0RHC3_FRAAA</name>
<proteinExistence type="predicted"/>
<accession>Q0RHC3</accession>
<evidence type="ECO:0000313" key="1">
    <source>
        <dbReference type="EMBL" id="CAJ63106.1"/>
    </source>
</evidence>
<reference evidence="1 2" key="1">
    <citation type="journal article" date="2007" name="Genome Res.">
        <title>Genome characteristics of facultatively symbiotic Frankia sp. strains reflect host range and host plant biogeography.</title>
        <authorList>
            <person name="Normand P."/>
            <person name="Lapierre P."/>
            <person name="Tisa L.S."/>
            <person name="Gogarten J.P."/>
            <person name="Alloisio N."/>
            <person name="Bagnarol E."/>
            <person name="Bassi C.A."/>
            <person name="Berry A.M."/>
            <person name="Bickhart D.M."/>
            <person name="Choisne N."/>
            <person name="Couloux A."/>
            <person name="Cournoyer B."/>
            <person name="Cruveiller S."/>
            <person name="Daubin V."/>
            <person name="Demange N."/>
            <person name="Francino M.P."/>
            <person name="Goltsman E."/>
            <person name="Huang Y."/>
            <person name="Kopp O.R."/>
            <person name="Labarre L."/>
            <person name="Lapidus A."/>
            <person name="Lavire C."/>
            <person name="Marechal J."/>
            <person name="Martinez M."/>
            <person name="Mastronunzio J.E."/>
            <person name="Mullin B.C."/>
            <person name="Niemann J."/>
            <person name="Pujic P."/>
            <person name="Rawnsley T."/>
            <person name="Rouy Z."/>
            <person name="Schenowitz C."/>
            <person name="Sellstedt A."/>
            <person name="Tavares F."/>
            <person name="Tomkins J.P."/>
            <person name="Vallenet D."/>
            <person name="Valverde C."/>
            <person name="Wall L.G."/>
            <person name="Wang Y."/>
            <person name="Medigue C."/>
            <person name="Benson D.R."/>
        </authorList>
    </citation>
    <scope>NUCLEOTIDE SEQUENCE [LARGE SCALE GENOMIC DNA]</scope>
    <source>
        <strain evidence="2">DSM 45986 / CECT 9034 / ACN14a</strain>
    </source>
</reference>
<organism evidence="1 2">
    <name type="scientific">Frankia alni (strain DSM 45986 / CECT 9034 / ACN14a)</name>
    <dbReference type="NCBI Taxonomy" id="326424"/>
    <lineage>
        <taxon>Bacteria</taxon>
        <taxon>Bacillati</taxon>
        <taxon>Actinomycetota</taxon>
        <taxon>Actinomycetes</taxon>
        <taxon>Frankiales</taxon>
        <taxon>Frankiaceae</taxon>
        <taxon>Frankia</taxon>
    </lineage>
</organism>
<protein>
    <recommendedName>
        <fullName evidence="3">SnoaL-like domain-containing protein</fullName>
    </recommendedName>
</protein>
<keyword evidence="2" id="KW-1185">Reference proteome</keyword>
<gene>
    <name evidence="1" type="ordered locus">FRAAL4464</name>
</gene>
<dbReference type="AlphaFoldDB" id="Q0RHC3"/>
<dbReference type="InterPro" id="IPR032710">
    <property type="entry name" value="NTF2-like_dom_sf"/>
</dbReference>
<dbReference type="KEGG" id="fal:FRAAL4464"/>
<dbReference type="SUPFAM" id="SSF54427">
    <property type="entry name" value="NTF2-like"/>
    <property type="match status" value="1"/>
</dbReference>
<evidence type="ECO:0000313" key="2">
    <source>
        <dbReference type="Proteomes" id="UP000000657"/>
    </source>
</evidence>
<dbReference type="HOGENOM" id="CLU_1641281_0_0_11"/>
<dbReference type="STRING" id="326424.FRAAL4464"/>
<sequence>MSAGELTSQAMTTDHIAGHLRVGGHPPGGVRDSADVRVEQHRLPQTYAAFAALRDATGEQTAAVLQVLALYGHAVDNGDAELLAQVFVDPPALDGATSPAHHTVNTEVKQVPGGLAAWSRLITIAGDGSVASADVVDVLTETPAGWRVARRAVHPRHGGPAAVADGQAPWA</sequence>
<dbReference type="eggNOG" id="COG3631">
    <property type="taxonomic scope" value="Bacteria"/>
</dbReference>
<evidence type="ECO:0008006" key="3">
    <source>
        <dbReference type="Google" id="ProtNLM"/>
    </source>
</evidence>
<dbReference type="EMBL" id="CT573213">
    <property type="protein sequence ID" value="CAJ63106.1"/>
    <property type="molecule type" value="Genomic_DNA"/>
</dbReference>